<dbReference type="Proteomes" id="UP000789901">
    <property type="component" value="Unassembled WGS sequence"/>
</dbReference>
<name>A0ABN7XGX4_GIGMA</name>
<dbReference type="EMBL" id="CAJVQB010129899">
    <property type="protein sequence ID" value="CAG8853845.1"/>
    <property type="molecule type" value="Genomic_DNA"/>
</dbReference>
<evidence type="ECO:0000313" key="2">
    <source>
        <dbReference type="Proteomes" id="UP000789901"/>
    </source>
</evidence>
<gene>
    <name evidence="1" type="ORF">GMARGA_LOCUS42666</name>
</gene>
<proteinExistence type="predicted"/>
<feature type="non-terminal residue" evidence="1">
    <location>
        <position position="59"/>
    </location>
</feature>
<protein>
    <submittedName>
        <fullName evidence="1">14796_t:CDS:1</fullName>
    </submittedName>
</protein>
<organism evidence="1 2">
    <name type="scientific">Gigaspora margarita</name>
    <dbReference type="NCBI Taxonomy" id="4874"/>
    <lineage>
        <taxon>Eukaryota</taxon>
        <taxon>Fungi</taxon>
        <taxon>Fungi incertae sedis</taxon>
        <taxon>Mucoromycota</taxon>
        <taxon>Glomeromycotina</taxon>
        <taxon>Glomeromycetes</taxon>
        <taxon>Diversisporales</taxon>
        <taxon>Gigasporaceae</taxon>
        <taxon>Gigaspora</taxon>
    </lineage>
</organism>
<feature type="non-terminal residue" evidence="1">
    <location>
        <position position="1"/>
    </location>
</feature>
<sequence>STNASEATSPWEIFADVFLALTGKTQHLILKSNTILKTDSSLPSIEDLSGNSLNNMKSL</sequence>
<accession>A0ABN7XGX4</accession>
<evidence type="ECO:0000313" key="1">
    <source>
        <dbReference type="EMBL" id="CAG8853845.1"/>
    </source>
</evidence>
<keyword evidence="2" id="KW-1185">Reference proteome</keyword>
<comment type="caution">
    <text evidence="1">The sequence shown here is derived from an EMBL/GenBank/DDBJ whole genome shotgun (WGS) entry which is preliminary data.</text>
</comment>
<reference evidence="1 2" key="1">
    <citation type="submission" date="2021-06" db="EMBL/GenBank/DDBJ databases">
        <authorList>
            <person name="Kallberg Y."/>
            <person name="Tangrot J."/>
            <person name="Rosling A."/>
        </authorList>
    </citation>
    <scope>NUCLEOTIDE SEQUENCE [LARGE SCALE GENOMIC DNA]</scope>
    <source>
        <strain evidence="1 2">120-4 pot B 10/14</strain>
    </source>
</reference>